<comment type="caution">
    <text evidence="4">The sequence shown here is derived from an EMBL/GenBank/DDBJ whole genome shotgun (WGS) entry which is preliminary data.</text>
</comment>
<dbReference type="AlphaFoldDB" id="A0A922CVS5"/>
<reference evidence="4" key="1">
    <citation type="journal article" date="2016" name="Insect Biochem. Mol. Biol.">
        <title>Multifaceted biological insights from a draft genome sequence of the tobacco hornworm moth, Manduca sexta.</title>
        <authorList>
            <person name="Kanost M.R."/>
            <person name="Arrese E.L."/>
            <person name="Cao X."/>
            <person name="Chen Y.R."/>
            <person name="Chellapilla S."/>
            <person name="Goldsmith M.R."/>
            <person name="Grosse-Wilde E."/>
            <person name="Heckel D.G."/>
            <person name="Herndon N."/>
            <person name="Jiang H."/>
            <person name="Papanicolaou A."/>
            <person name="Qu J."/>
            <person name="Soulages J.L."/>
            <person name="Vogel H."/>
            <person name="Walters J."/>
            <person name="Waterhouse R.M."/>
            <person name="Ahn S.J."/>
            <person name="Almeida F.C."/>
            <person name="An C."/>
            <person name="Aqrawi P."/>
            <person name="Bretschneider A."/>
            <person name="Bryant W.B."/>
            <person name="Bucks S."/>
            <person name="Chao H."/>
            <person name="Chevignon G."/>
            <person name="Christen J.M."/>
            <person name="Clarke D.F."/>
            <person name="Dittmer N.T."/>
            <person name="Ferguson L.C.F."/>
            <person name="Garavelou S."/>
            <person name="Gordon K.H.J."/>
            <person name="Gunaratna R.T."/>
            <person name="Han Y."/>
            <person name="Hauser F."/>
            <person name="He Y."/>
            <person name="Heidel-Fischer H."/>
            <person name="Hirsh A."/>
            <person name="Hu Y."/>
            <person name="Jiang H."/>
            <person name="Kalra D."/>
            <person name="Klinner C."/>
            <person name="Konig C."/>
            <person name="Kovar C."/>
            <person name="Kroll A.R."/>
            <person name="Kuwar S.S."/>
            <person name="Lee S.L."/>
            <person name="Lehman R."/>
            <person name="Li K."/>
            <person name="Li Z."/>
            <person name="Liang H."/>
            <person name="Lovelace S."/>
            <person name="Lu Z."/>
            <person name="Mansfield J.H."/>
            <person name="McCulloch K.J."/>
            <person name="Mathew T."/>
            <person name="Morton B."/>
            <person name="Muzny D.M."/>
            <person name="Neunemann D."/>
            <person name="Ongeri F."/>
            <person name="Pauchet Y."/>
            <person name="Pu L.L."/>
            <person name="Pyrousis I."/>
            <person name="Rao X.J."/>
            <person name="Redding A."/>
            <person name="Roesel C."/>
            <person name="Sanchez-Gracia A."/>
            <person name="Schaack S."/>
            <person name="Shukla A."/>
            <person name="Tetreau G."/>
            <person name="Wang Y."/>
            <person name="Xiong G.H."/>
            <person name="Traut W."/>
            <person name="Walsh T.K."/>
            <person name="Worley K.C."/>
            <person name="Wu D."/>
            <person name="Wu W."/>
            <person name="Wu Y.Q."/>
            <person name="Zhang X."/>
            <person name="Zou Z."/>
            <person name="Zucker H."/>
            <person name="Briscoe A.D."/>
            <person name="Burmester T."/>
            <person name="Clem R.J."/>
            <person name="Feyereisen R."/>
            <person name="Grimmelikhuijzen C.J.P."/>
            <person name="Hamodrakas S.J."/>
            <person name="Hansson B.S."/>
            <person name="Huguet E."/>
            <person name="Jermiin L.S."/>
            <person name="Lan Q."/>
            <person name="Lehman H.K."/>
            <person name="Lorenzen M."/>
            <person name="Merzendorfer H."/>
            <person name="Michalopoulos I."/>
            <person name="Morton D.B."/>
            <person name="Muthukrishnan S."/>
            <person name="Oakeshott J.G."/>
            <person name="Palmer W."/>
            <person name="Park Y."/>
            <person name="Passarelli A.L."/>
            <person name="Rozas J."/>
            <person name="Schwartz L.M."/>
            <person name="Smith W."/>
            <person name="Southgate A."/>
            <person name="Vilcinskas A."/>
            <person name="Vogt R."/>
            <person name="Wang P."/>
            <person name="Werren J."/>
            <person name="Yu X.Q."/>
            <person name="Zhou J.J."/>
            <person name="Brown S.J."/>
            <person name="Scherer S.E."/>
            <person name="Richards S."/>
            <person name="Blissard G.W."/>
        </authorList>
    </citation>
    <scope>NUCLEOTIDE SEQUENCE</scope>
</reference>
<dbReference type="Proteomes" id="UP000791440">
    <property type="component" value="Unassembled WGS sequence"/>
</dbReference>
<sequence>MFWSGNYIAARELNFLLKEENVSLIQVLEADDILQECKADNAALVKYLTRPEILAELITLITEEPPRNVELAMQYRHANMACEVLTSHLSMLSDRLSLDEVQMHRLCDFLLRDPPLNPLLASYFSKTIEMLLIRNPKQDWYLYHIVCLRVLDFFRSRRDFLPNLLKHISTSAIADIFKYFIRLDQFSEIVLKWLDEHQFLDALIQIICGSYVLEELESSGGSAGRLSHAGDEHNHDDSDAAADADTTQRTTATTTGTTTATTTGSDTAHADTGNGIYGDDVECVVPCVGAVLRSRLRSSGARLLLQGAFTAGGRARRDALVHACRAVRALLQLPLLPDVPHAPDAPQAEEESADDQVDVELAVAPHLPLLHNALLRDPQRDLDDEESDGDKGKSVESESEGDKEAETGSKKKVVGAGAGGGGRATGAARARRAGRGLLHHAHARYLARAARDEVCCTMLTLGTYTLCHVGLVGGQARVEVAALLAQLARAARDEVCCTMLTLGTPGVLLDMFFEYPDNNFLHSEVAAFIRNALENPPYRTQYARHLVLECDMLTRLMDAFEENENKRPGAGGAEGSPSPRAAYMGHLVSALRSAAGAAPALPPALPPALQQRWAAFTDHTLRPLLHHHDTPLGGYHPPEIIYKLENMEGIIASNYDFGCDMAATASMDELADELNADYINELNMGGGSEGLESPEFVADGLGLDADKVTAPYILSLILADAYAHYPLRYATLSFD</sequence>
<dbReference type="Pfam" id="PF04499">
    <property type="entry name" value="SAPS"/>
    <property type="match status" value="2"/>
</dbReference>
<dbReference type="InterPro" id="IPR007587">
    <property type="entry name" value="SAPS"/>
</dbReference>
<keyword evidence="5" id="KW-1185">Reference proteome</keyword>
<dbReference type="PANTHER" id="PTHR12634">
    <property type="entry name" value="SIT4 YEAST -ASSOCIATING PROTEIN-RELATED"/>
    <property type="match status" value="1"/>
</dbReference>
<feature type="region of interest" description="Disordered" evidence="3">
    <location>
        <begin position="223"/>
        <end position="269"/>
    </location>
</feature>
<dbReference type="PANTHER" id="PTHR12634:SF8">
    <property type="entry name" value="FIERY MOUNTAIN, ISOFORM D"/>
    <property type="match status" value="1"/>
</dbReference>
<name>A0A922CVS5_MANSE</name>
<evidence type="ECO:0000313" key="5">
    <source>
        <dbReference type="Proteomes" id="UP000791440"/>
    </source>
</evidence>
<comment type="similarity">
    <text evidence="1">Belongs to the SAPS family.</text>
</comment>
<evidence type="ECO:0000256" key="3">
    <source>
        <dbReference type="SAM" id="MobiDB-lite"/>
    </source>
</evidence>
<dbReference type="EMBL" id="JH668661">
    <property type="protein sequence ID" value="KAG6460222.1"/>
    <property type="molecule type" value="Genomic_DNA"/>
</dbReference>
<proteinExistence type="inferred from homology"/>
<protein>
    <recommendedName>
        <fullName evidence="6">Serine/threonine-protein phosphatase 6 regulatory subunit 2</fullName>
    </recommendedName>
</protein>
<accession>A0A922CVS5</accession>
<evidence type="ECO:0008006" key="6">
    <source>
        <dbReference type="Google" id="ProtNLM"/>
    </source>
</evidence>
<feature type="compositionally biased region" description="Low complexity" evidence="3">
    <location>
        <begin position="241"/>
        <end position="269"/>
    </location>
</feature>
<feature type="compositionally biased region" description="Basic and acidic residues" evidence="3">
    <location>
        <begin position="228"/>
        <end position="238"/>
    </location>
</feature>
<organism evidence="4 5">
    <name type="scientific">Manduca sexta</name>
    <name type="common">Tobacco hawkmoth</name>
    <name type="synonym">Tobacco hornworm</name>
    <dbReference type="NCBI Taxonomy" id="7130"/>
    <lineage>
        <taxon>Eukaryota</taxon>
        <taxon>Metazoa</taxon>
        <taxon>Ecdysozoa</taxon>
        <taxon>Arthropoda</taxon>
        <taxon>Hexapoda</taxon>
        <taxon>Insecta</taxon>
        <taxon>Pterygota</taxon>
        <taxon>Neoptera</taxon>
        <taxon>Endopterygota</taxon>
        <taxon>Lepidoptera</taxon>
        <taxon>Glossata</taxon>
        <taxon>Ditrysia</taxon>
        <taxon>Bombycoidea</taxon>
        <taxon>Sphingidae</taxon>
        <taxon>Sphinginae</taxon>
        <taxon>Sphingini</taxon>
        <taxon>Manduca</taxon>
    </lineage>
</organism>
<gene>
    <name evidence="4" type="ORF">O3G_MSEX011852</name>
</gene>
<dbReference type="GO" id="GO:0019888">
    <property type="term" value="F:protein phosphatase regulator activity"/>
    <property type="evidence" value="ECO:0007669"/>
    <property type="project" value="TreeGrafter"/>
</dbReference>
<feature type="compositionally biased region" description="Basic and acidic residues" evidence="3">
    <location>
        <begin position="389"/>
        <end position="409"/>
    </location>
</feature>
<keyword evidence="2" id="KW-0131">Cell cycle</keyword>
<evidence type="ECO:0000313" key="4">
    <source>
        <dbReference type="EMBL" id="KAG6460222.1"/>
    </source>
</evidence>
<evidence type="ECO:0000256" key="1">
    <source>
        <dbReference type="ARBA" id="ARBA00006180"/>
    </source>
</evidence>
<dbReference type="GO" id="GO:0019903">
    <property type="term" value="F:protein phosphatase binding"/>
    <property type="evidence" value="ECO:0007669"/>
    <property type="project" value="InterPro"/>
</dbReference>
<feature type="region of interest" description="Disordered" evidence="3">
    <location>
        <begin position="374"/>
        <end position="426"/>
    </location>
</feature>
<evidence type="ECO:0000256" key="2">
    <source>
        <dbReference type="ARBA" id="ARBA00023306"/>
    </source>
</evidence>
<reference evidence="4" key="2">
    <citation type="submission" date="2020-12" db="EMBL/GenBank/DDBJ databases">
        <authorList>
            <person name="Kanost M."/>
        </authorList>
    </citation>
    <scope>NUCLEOTIDE SEQUENCE</scope>
</reference>